<proteinExistence type="predicted"/>
<reference evidence="2" key="1">
    <citation type="submission" date="2021-01" db="EMBL/GenBank/DDBJ databases">
        <title>Adiantum capillus-veneris genome.</title>
        <authorList>
            <person name="Fang Y."/>
            <person name="Liao Q."/>
        </authorList>
    </citation>
    <scope>NUCLEOTIDE SEQUENCE</scope>
    <source>
        <strain evidence="2">H3</strain>
        <tissue evidence="2">Leaf</tissue>
    </source>
</reference>
<evidence type="ECO:0000313" key="2">
    <source>
        <dbReference type="EMBL" id="KAI5078921.1"/>
    </source>
</evidence>
<evidence type="ECO:0000313" key="3">
    <source>
        <dbReference type="Proteomes" id="UP000886520"/>
    </source>
</evidence>
<evidence type="ECO:0000256" key="1">
    <source>
        <dbReference type="SAM" id="MobiDB-lite"/>
    </source>
</evidence>
<sequence length="726" mass="77872">MSQSKVQGSLCRAQGPASLAKEMKLGLGVAHGAARRGNMLSRATRVKVWEERIDEEAEELGRDDQQQVERLRVQHQQFAASNGIKSKQVRSSMQMQIRGQQAVLAHGSRSKTKAINGAEEIGVFDAERYFGTAEQPAAGWAREEEDELMEGEAGGDLPLSPLVEFGKGQSWRWRSEGVAPNCAAPLGGRGTAPWAAASAALGSSSRRRRVESSEFTSPRTSNASSLSEVEPLQRTIAHTLLNPSSASASKRQGKNKVQPASPSGRLANFLAKFKASTPRKSPAPTSPASLQPPTSASTPPPRSRTPAASTAASCVVSPAKKIFPHYSPGLHPHATAHSSSPRGRFLRAFSSSSADNAPSALSLRYHSTMKAASTPASMPVASSPVSPAARSAPDLYSPIAHHTAATTPNSSRLPRSGAHSANYSQQYQYGSKSNRTTSINRADSAAIAHCNSSSGSLKQQLPFLSRKLKVYLMPDKAAQSGKHEKSSAGMKTAAQGHEFNGATPGQLLNAREVQGTAKLQRRLRWLHAEDQVVDEDIELAERLLRVVQDHQSIGLAQHSKISSLNQISTQTQTNNNMASANGNYLYVDGVSEYSSRKYDQMHPSKISAASNLVPHPYPHSHPHPHATAVQYSGNGAVVRGAGAGPHLQYFMSNPDLQLPASAKLDQEGASQQQLHYDSDSSSDLFEIETPVGMGLYSRRDLPVYEAKEAPFPNHSSFSFAKPGTAR</sequence>
<organism evidence="2 3">
    <name type="scientific">Adiantum capillus-veneris</name>
    <name type="common">Maidenhair fern</name>
    <dbReference type="NCBI Taxonomy" id="13818"/>
    <lineage>
        <taxon>Eukaryota</taxon>
        <taxon>Viridiplantae</taxon>
        <taxon>Streptophyta</taxon>
        <taxon>Embryophyta</taxon>
        <taxon>Tracheophyta</taxon>
        <taxon>Polypodiopsida</taxon>
        <taxon>Polypodiidae</taxon>
        <taxon>Polypodiales</taxon>
        <taxon>Pteridineae</taxon>
        <taxon>Pteridaceae</taxon>
        <taxon>Vittarioideae</taxon>
        <taxon>Adiantum</taxon>
    </lineage>
</organism>
<dbReference type="AlphaFoldDB" id="A0A9D4V3X3"/>
<name>A0A9D4V3X3_ADICA</name>
<feature type="region of interest" description="Disordered" evidence="1">
    <location>
        <begin position="241"/>
        <end position="312"/>
    </location>
</feature>
<dbReference type="EMBL" id="JABFUD020000006">
    <property type="protein sequence ID" value="KAI5078921.1"/>
    <property type="molecule type" value="Genomic_DNA"/>
</dbReference>
<feature type="compositionally biased region" description="Polar residues" evidence="1">
    <location>
        <begin position="668"/>
        <end position="683"/>
    </location>
</feature>
<dbReference type="OrthoDB" id="10542847at2759"/>
<feature type="compositionally biased region" description="Polar residues" evidence="1">
    <location>
        <begin position="241"/>
        <end position="250"/>
    </location>
</feature>
<feature type="region of interest" description="Disordered" evidence="1">
    <location>
        <begin position="136"/>
        <end position="161"/>
    </location>
</feature>
<keyword evidence="3" id="KW-1185">Reference proteome</keyword>
<protein>
    <submittedName>
        <fullName evidence="2">Uncharacterized protein</fullName>
    </submittedName>
</protein>
<feature type="compositionally biased region" description="Polar residues" evidence="1">
    <location>
        <begin position="215"/>
        <end position="227"/>
    </location>
</feature>
<accession>A0A9D4V3X3</accession>
<gene>
    <name evidence="2" type="ORF">GOP47_0006592</name>
</gene>
<feature type="region of interest" description="Disordered" evidence="1">
    <location>
        <begin position="664"/>
        <end position="683"/>
    </location>
</feature>
<dbReference type="Proteomes" id="UP000886520">
    <property type="component" value="Chromosome 6"/>
</dbReference>
<comment type="caution">
    <text evidence="2">The sequence shown here is derived from an EMBL/GenBank/DDBJ whole genome shotgun (WGS) entry which is preliminary data.</text>
</comment>
<feature type="compositionally biased region" description="Low complexity" evidence="1">
    <location>
        <begin position="282"/>
        <end position="297"/>
    </location>
</feature>
<feature type="region of interest" description="Disordered" evidence="1">
    <location>
        <begin position="197"/>
        <end position="229"/>
    </location>
</feature>